<feature type="transmembrane region" description="Helical" evidence="7">
    <location>
        <begin position="430"/>
        <end position="455"/>
    </location>
</feature>
<dbReference type="Proteomes" id="UP000494040">
    <property type="component" value="Unassembled WGS sequence"/>
</dbReference>
<dbReference type="Pfam" id="PF04987">
    <property type="entry name" value="PigN"/>
    <property type="match status" value="1"/>
</dbReference>
<feature type="transmembrane region" description="Helical" evidence="7">
    <location>
        <begin position="539"/>
        <end position="561"/>
    </location>
</feature>
<feature type="transmembrane region" description="Helical" evidence="7">
    <location>
        <begin position="675"/>
        <end position="690"/>
    </location>
</feature>
<evidence type="ECO:0000313" key="10">
    <source>
        <dbReference type="EnsemblMetazoa" id="XP_014243868.1"/>
    </source>
</evidence>
<dbReference type="InterPro" id="IPR017850">
    <property type="entry name" value="Alkaline_phosphatase_core_sf"/>
</dbReference>
<evidence type="ECO:0000256" key="4">
    <source>
        <dbReference type="ARBA" id="ARBA00020831"/>
    </source>
</evidence>
<keyword evidence="7" id="KW-0812">Transmembrane</keyword>
<feature type="domain" description="GPI ethanolamine phosphate transferase 1 C-terminal" evidence="9">
    <location>
        <begin position="397"/>
        <end position="779"/>
    </location>
</feature>
<dbReference type="UniPathway" id="UPA00196"/>
<name>A0A8I6RFH3_CIMLE</name>
<reference evidence="10" key="1">
    <citation type="submission" date="2022-01" db="UniProtKB">
        <authorList>
            <consortium name="EnsemblMetazoa"/>
        </authorList>
    </citation>
    <scope>IDENTIFICATION</scope>
</reference>
<dbReference type="GeneID" id="106663506"/>
<dbReference type="PANTHER" id="PTHR12250:SF0">
    <property type="entry name" value="GPI ETHANOLAMINE PHOSPHATE TRANSFERASE 1"/>
    <property type="match status" value="1"/>
</dbReference>
<dbReference type="EC" id="2.-.-.-" evidence="7"/>
<dbReference type="GO" id="GO:0051377">
    <property type="term" value="F:mannose-ethanolamine phosphotransferase activity"/>
    <property type="evidence" value="ECO:0007669"/>
    <property type="project" value="UniProtKB-UniRule"/>
</dbReference>
<dbReference type="GO" id="GO:0005789">
    <property type="term" value="C:endoplasmic reticulum membrane"/>
    <property type="evidence" value="ECO:0007669"/>
    <property type="project" value="UniProtKB-SubCell"/>
</dbReference>
<feature type="transmembrane region" description="Helical" evidence="7">
    <location>
        <begin position="393"/>
        <end position="418"/>
    </location>
</feature>
<proteinExistence type="inferred from homology"/>
<evidence type="ECO:0000256" key="5">
    <source>
        <dbReference type="ARBA" id="ARBA00022502"/>
    </source>
</evidence>
<dbReference type="AlphaFoldDB" id="A0A8I6RFH3"/>
<evidence type="ECO:0000256" key="7">
    <source>
        <dbReference type="RuleBase" id="RU367138"/>
    </source>
</evidence>
<evidence type="ECO:0000256" key="3">
    <source>
        <dbReference type="ARBA" id="ARBA00008400"/>
    </source>
</evidence>
<dbReference type="Gene3D" id="3.40.720.10">
    <property type="entry name" value="Alkaline Phosphatase, subunit A"/>
    <property type="match status" value="1"/>
</dbReference>
<comment type="similarity">
    <text evidence="3 7">Belongs to the PIGG/PIGN/PIGO family. PIGN subfamily.</text>
</comment>
<comment type="function">
    <text evidence="7">Ethanolamine phosphate transferase involved in glycosylphosphatidylinositol-anchor biosynthesis. Transfers ethanolamine phosphate to the first alpha-1,4-linked mannose of the glycosylphosphatidylinositol precursor of GPI-anchor.</text>
</comment>
<comment type="subcellular location">
    <subcellularLocation>
        <location evidence="1 7">Endoplasmic reticulum membrane</location>
        <topology evidence="1 7">Multi-pass membrane protein</topology>
    </subcellularLocation>
</comment>
<feature type="transmembrane region" description="Helical" evidence="7">
    <location>
        <begin position="811"/>
        <end position="831"/>
    </location>
</feature>
<feature type="transmembrane region" description="Helical" evidence="7">
    <location>
        <begin position="750"/>
        <end position="770"/>
    </location>
</feature>
<evidence type="ECO:0000256" key="8">
    <source>
        <dbReference type="SAM" id="SignalP"/>
    </source>
</evidence>
<sequence>MIWIWCPVCVVTALILALGCYEIVLGPGHHVQVSQNGENAHENGTSSDRLFLFLVDGLRNSSGLSTSNVTSRGVFGLRMSYTRMAIVGAATGRYDPVTSFLFSTPINADHVFAKADRVYYFGPEATPRYFGNPDNWLTDVYPTQWLNDYPENKGLIDKPDQYVLDKVLKHLKENKGKFNKKQKCIYFIHLVTMDLAARAEGVKSPRAADAMLSVETSISKIEAYAEDVFGPSQTAYVILSGHGTDEYGRSGGSTLDELHLPVFIWGNGTRPGVIHSGVRPVTDLCPLLAALLGVPVPVHSRGKIPRVFVAPKVLPYALAANALQLGVLCRSMARSAGPLSRKLVSIPLTPCLYSDYTFNISVHLEKKNFEAVFKESTNLIEIAHSCINKMEGFYSGSLLFTLVMAYLAWIGLLCSTLATPPPPVRFAWSWIPMIITLMTHVLFFFKIVVVALVIWTEAWPWYLLPVFELPVFLWWTAVSRSERIWLSFYKEGIVKSAMYVAFAVLVVEVIHWTHSKIYFSMLFFLPYVTWTSTMNSRYVPTHVTCVWVGTTLIILIVPSLLWQMKELGKSSPAILNVGAAIWIIGGCLSAYRMDLRAKEHIVTGVVAGAGTLAIWFVDLYHLGIWENWMRAISWIILSSPAVTVFGSSTLSTRLIQVCMALSVPLLLVSSGQEPLSFLILSINLYAWLRLEASSPQYKHQNYLRALALHFYLNYAISVIGPQPIVFTYAHKVSHFFSSVESPWINFSMNWYKLGLIASLVISFWSAVSLYIGAKTSLTFKSWLVLAAISSARHCLSLFLNDEPNLSDLFYAHFIFLAVLIPFCIIPFVLLVTKYRNIIRSD</sequence>
<dbReference type="SUPFAM" id="SSF53649">
    <property type="entry name" value="Alkaline phosphatase-like"/>
    <property type="match status" value="1"/>
</dbReference>
<evidence type="ECO:0000256" key="2">
    <source>
        <dbReference type="ARBA" id="ARBA00004687"/>
    </source>
</evidence>
<evidence type="ECO:0000259" key="9">
    <source>
        <dbReference type="Pfam" id="PF04987"/>
    </source>
</evidence>
<feature type="transmembrane region" description="Helical" evidence="7">
    <location>
        <begin position="499"/>
        <end position="519"/>
    </location>
</feature>
<evidence type="ECO:0000256" key="6">
    <source>
        <dbReference type="ARBA" id="ARBA00022824"/>
    </source>
</evidence>
<dbReference type="InterPro" id="IPR007070">
    <property type="entry name" value="GPI_EtnP_transferase_1"/>
</dbReference>
<dbReference type="PANTHER" id="PTHR12250">
    <property type="entry name" value="PHOSPHATIDYLINOSITOL GLYCAN, CLASS N"/>
    <property type="match status" value="1"/>
</dbReference>
<keyword evidence="8" id="KW-0732">Signal</keyword>
<feature type="transmembrane region" description="Helical" evidence="7">
    <location>
        <begin position="634"/>
        <end position="655"/>
    </location>
</feature>
<evidence type="ECO:0000313" key="11">
    <source>
        <dbReference type="Proteomes" id="UP000494040"/>
    </source>
</evidence>
<keyword evidence="7" id="KW-1133">Transmembrane helix</keyword>
<feature type="signal peptide" evidence="8">
    <location>
        <begin position="1"/>
        <end position="17"/>
    </location>
</feature>
<keyword evidence="7" id="KW-0808">Transferase</keyword>
<dbReference type="RefSeq" id="XP_014243868.1">
    <property type="nucleotide sequence ID" value="XM_014388382.1"/>
</dbReference>
<keyword evidence="7" id="KW-0472">Membrane</keyword>
<dbReference type="GO" id="GO:0006506">
    <property type="term" value="P:GPI anchor biosynthetic process"/>
    <property type="evidence" value="ECO:0007669"/>
    <property type="project" value="UniProtKB-UniPathway"/>
</dbReference>
<dbReference type="EnsemblMetazoa" id="XM_014388382.1">
    <property type="protein sequence ID" value="XP_014243868.1"/>
    <property type="gene ID" value="LOC106663506"/>
</dbReference>
<dbReference type="KEGG" id="clec:106663506"/>
<keyword evidence="11" id="KW-1185">Reference proteome</keyword>
<keyword evidence="5 7" id="KW-0337">GPI-anchor biosynthesis</keyword>
<dbReference type="OrthoDB" id="6622973at2759"/>
<evidence type="ECO:0000256" key="1">
    <source>
        <dbReference type="ARBA" id="ARBA00004477"/>
    </source>
</evidence>
<feature type="transmembrane region" description="Helical" evidence="7">
    <location>
        <begin position="573"/>
        <end position="591"/>
    </location>
</feature>
<feature type="transmembrane region" description="Helical" evidence="7">
    <location>
        <begin position="782"/>
        <end position="799"/>
    </location>
</feature>
<protein>
    <recommendedName>
        <fullName evidence="4 7">GPI ethanolamine phosphate transferase 1</fullName>
        <ecNumber evidence="7">2.-.-.-</ecNumber>
    </recommendedName>
</protein>
<accession>A0A8I6RFH3</accession>
<feature type="transmembrane region" description="Helical" evidence="7">
    <location>
        <begin position="603"/>
        <end position="622"/>
    </location>
</feature>
<comment type="pathway">
    <text evidence="2 7">Glycolipid biosynthesis; glycosylphosphatidylinositol-anchor biosynthesis.</text>
</comment>
<keyword evidence="6 7" id="KW-0256">Endoplasmic reticulum</keyword>
<feature type="transmembrane region" description="Helical" evidence="7">
    <location>
        <begin position="711"/>
        <end position="730"/>
    </location>
</feature>
<dbReference type="InterPro" id="IPR017852">
    <property type="entry name" value="GPI_EtnP_transferase_1_C"/>
</dbReference>
<organism evidence="10 11">
    <name type="scientific">Cimex lectularius</name>
    <name type="common">Bed bug</name>
    <name type="synonym">Acanthia lectularia</name>
    <dbReference type="NCBI Taxonomy" id="79782"/>
    <lineage>
        <taxon>Eukaryota</taxon>
        <taxon>Metazoa</taxon>
        <taxon>Ecdysozoa</taxon>
        <taxon>Arthropoda</taxon>
        <taxon>Hexapoda</taxon>
        <taxon>Insecta</taxon>
        <taxon>Pterygota</taxon>
        <taxon>Neoptera</taxon>
        <taxon>Paraneoptera</taxon>
        <taxon>Hemiptera</taxon>
        <taxon>Heteroptera</taxon>
        <taxon>Panheteroptera</taxon>
        <taxon>Cimicomorpha</taxon>
        <taxon>Cimicidae</taxon>
        <taxon>Cimex</taxon>
    </lineage>
</organism>
<feature type="chain" id="PRO_5035222665" description="GPI ethanolamine phosphate transferase 1" evidence="8">
    <location>
        <begin position="18"/>
        <end position="841"/>
    </location>
</feature>
<feature type="transmembrane region" description="Helical" evidence="7">
    <location>
        <begin position="461"/>
        <end position="478"/>
    </location>
</feature>